<feature type="compositionally biased region" description="Polar residues" evidence="1">
    <location>
        <begin position="100"/>
        <end position="111"/>
    </location>
</feature>
<reference evidence="2 3" key="1">
    <citation type="submission" date="2023-01" db="EMBL/GenBank/DDBJ databases">
        <title>Analysis of 21 Apiospora genomes using comparative genomics revels a genus with tremendous synthesis potential of carbohydrate active enzymes and secondary metabolites.</title>
        <authorList>
            <person name="Sorensen T."/>
        </authorList>
    </citation>
    <scope>NUCLEOTIDE SEQUENCE [LARGE SCALE GENOMIC DNA]</scope>
    <source>
        <strain evidence="2 3">CBS 33761</strain>
    </source>
</reference>
<gene>
    <name evidence="2" type="ORF">PG993_013104</name>
</gene>
<evidence type="ECO:0000313" key="2">
    <source>
        <dbReference type="EMBL" id="KAK8022337.1"/>
    </source>
</evidence>
<feature type="compositionally biased region" description="Polar residues" evidence="1">
    <location>
        <begin position="686"/>
        <end position="718"/>
    </location>
</feature>
<evidence type="ECO:0000313" key="3">
    <source>
        <dbReference type="Proteomes" id="UP001444661"/>
    </source>
</evidence>
<dbReference type="Proteomes" id="UP001444661">
    <property type="component" value="Unassembled WGS sequence"/>
</dbReference>
<feature type="compositionally biased region" description="Polar residues" evidence="1">
    <location>
        <begin position="170"/>
        <end position="185"/>
    </location>
</feature>
<feature type="region of interest" description="Disordered" evidence="1">
    <location>
        <begin position="168"/>
        <end position="199"/>
    </location>
</feature>
<sequence length="878" mass="97194">MDVHKTPQPSRYRISKAIAKSDRPQPWTASRCHRLLRPLLSRLALLRKELASLPDPAAAAAVAVATDLATTKDGRRKSGGKRESSDCQWMLPRKKMRHTYAQQQKPAERQTSSSVSGGSFSETTQQPLSIKLRAARELQVADDDLPVPGEVVAFTPLVRRARGQEIPSPANVSQFRNSWGSSSSQARRKKPGASKRGELEERLASLKSQVSASRYSDYESIFRSLDALLKGTAQEQEKTKGASSLLDMCLKKMPWYIAGVQAWELDEAEQNGTKSAFNSSDTSLQQMASPLCGEAMLEGLLNDYFCLLVIDLCTEYEAVAEAEALIEVLIQCQYPCPSGPDAAFAENDTLRPLSFLWDFSVGFTQHSFLLRQYTTLLANGFLPVEWLVTGCFERVWGLAHRVLSRGSKALAAIDFLVTAIISLSRHHRVSQKTEAQSQFDLHIIPTISRSLAILSAMNVVGEMATRVGELQPVTLQQNIAFISQNITYTLFGCLMEVEGRKRRSSNMTKDLLYLAAFLASSPSLRTERVHCRLTSAFELSLGDVSNHDSVQHCSSMISLISQIAQICGRGSSEAPYQHLERLCHDLQLLGLDENMMNSITRAGALFLAQQTSNLRDLVYAESLVSAHHQQLEEAFTADEVHKRKQQAATTTDLLLGYRWEETIGEWVAASPVAERRKQAQHRRSGRFQQSTSTARKATSRDTSPLHSTTTTRPASPSVHTELVPDLFTNSDEEEEMDSHDGKAGNERRGRIPDEESQRGRRHQTLQPKKQCNLLKPTSSNRRCSMRPTAKTTTAAGTGYDDELAWAGDEKESFEAQTAAATTTTARSKAKAKAVAVRRHYKTSSSGGGSSSNRRPLGEKRRVRLSGDLIIHSDDELGI</sequence>
<protein>
    <recommendedName>
        <fullName evidence="4">Wings apart-like protein C-terminal domain-containing protein</fullName>
    </recommendedName>
</protein>
<keyword evidence="3" id="KW-1185">Reference proteome</keyword>
<comment type="caution">
    <text evidence="2">The sequence shown here is derived from an EMBL/GenBank/DDBJ whole genome shotgun (WGS) entry which is preliminary data.</text>
</comment>
<feature type="compositionally biased region" description="Basic and acidic residues" evidence="1">
    <location>
        <begin position="738"/>
        <end position="758"/>
    </location>
</feature>
<dbReference type="EMBL" id="JAQQWK010000012">
    <property type="protein sequence ID" value="KAK8022337.1"/>
    <property type="molecule type" value="Genomic_DNA"/>
</dbReference>
<evidence type="ECO:0008006" key="4">
    <source>
        <dbReference type="Google" id="ProtNLM"/>
    </source>
</evidence>
<feature type="compositionally biased region" description="Polar residues" evidence="1">
    <location>
        <begin position="764"/>
        <end position="782"/>
    </location>
</feature>
<name>A0ABR1RWP3_9PEZI</name>
<organism evidence="2 3">
    <name type="scientific">Apiospora rasikravindrae</name>
    <dbReference type="NCBI Taxonomy" id="990691"/>
    <lineage>
        <taxon>Eukaryota</taxon>
        <taxon>Fungi</taxon>
        <taxon>Dikarya</taxon>
        <taxon>Ascomycota</taxon>
        <taxon>Pezizomycotina</taxon>
        <taxon>Sordariomycetes</taxon>
        <taxon>Xylariomycetidae</taxon>
        <taxon>Amphisphaeriales</taxon>
        <taxon>Apiosporaceae</taxon>
        <taxon>Apiospora</taxon>
    </lineage>
</organism>
<evidence type="ECO:0000256" key="1">
    <source>
        <dbReference type="SAM" id="MobiDB-lite"/>
    </source>
</evidence>
<feature type="compositionally biased region" description="Basic residues" evidence="1">
    <location>
        <begin position="827"/>
        <end position="841"/>
    </location>
</feature>
<feature type="region of interest" description="Disordered" evidence="1">
    <location>
        <begin position="71"/>
        <end position="125"/>
    </location>
</feature>
<feature type="compositionally biased region" description="Low complexity" evidence="1">
    <location>
        <begin position="112"/>
        <end position="121"/>
    </location>
</feature>
<accession>A0ABR1RWP3</accession>
<proteinExistence type="predicted"/>
<feature type="region of interest" description="Disordered" evidence="1">
    <location>
        <begin position="827"/>
        <end position="860"/>
    </location>
</feature>
<feature type="region of interest" description="Disordered" evidence="1">
    <location>
        <begin position="674"/>
        <end position="795"/>
    </location>
</feature>